<dbReference type="EMBL" id="WTYT01000004">
    <property type="protein sequence ID" value="MXO65947.1"/>
    <property type="molecule type" value="Genomic_DNA"/>
</dbReference>
<dbReference type="RefSeq" id="WP_160736408.1">
    <property type="nucleotide sequence ID" value="NZ_WTYT01000004.1"/>
</dbReference>
<dbReference type="Proteomes" id="UP000438476">
    <property type="component" value="Unassembled WGS sequence"/>
</dbReference>
<organism evidence="2 3">
    <name type="scientific">Altericroceibacterium endophyticum</name>
    <dbReference type="NCBI Taxonomy" id="1808508"/>
    <lineage>
        <taxon>Bacteria</taxon>
        <taxon>Pseudomonadati</taxon>
        <taxon>Pseudomonadota</taxon>
        <taxon>Alphaproteobacteria</taxon>
        <taxon>Sphingomonadales</taxon>
        <taxon>Erythrobacteraceae</taxon>
        <taxon>Altericroceibacterium</taxon>
    </lineage>
</organism>
<comment type="caution">
    <text evidence="2">The sequence shown here is derived from an EMBL/GenBank/DDBJ whole genome shotgun (WGS) entry which is preliminary data.</text>
</comment>
<feature type="region of interest" description="Disordered" evidence="1">
    <location>
        <begin position="24"/>
        <end position="44"/>
    </location>
</feature>
<protein>
    <submittedName>
        <fullName evidence="2">Uncharacterized protein</fullName>
    </submittedName>
</protein>
<evidence type="ECO:0000256" key="1">
    <source>
        <dbReference type="SAM" id="MobiDB-lite"/>
    </source>
</evidence>
<dbReference type="OrthoDB" id="8478421at2"/>
<reference evidence="2 3" key="1">
    <citation type="submission" date="2019-12" db="EMBL/GenBank/DDBJ databases">
        <title>Genomic-based taxomic classification of the family Erythrobacteraceae.</title>
        <authorList>
            <person name="Xu L."/>
        </authorList>
    </citation>
    <scope>NUCLEOTIDE SEQUENCE [LARGE SCALE GENOMIC DNA]</scope>
    <source>
        <strain evidence="2 3">LMG 29518</strain>
    </source>
</reference>
<evidence type="ECO:0000313" key="3">
    <source>
        <dbReference type="Proteomes" id="UP000438476"/>
    </source>
</evidence>
<sequence>MRAAPRSERLARLLEELNRQLLPTKRDFDGREPSFEDGSELQRDQSDREIVLLDLIGFEPEASDLDVLERMVEMNRTAGT</sequence>
<proteinExistence type="predicted"/>
<keyword evidence="3" id="KW-1185">Reference proteome</keyword>
<accession>A0A6I4T502</accession>
<gene>
    <name evidence="2" type="ORF">GRI91_09290</name>
</gene>
<name>A0A6I4T502_9SPHN</name>
<dbReference type="AlphaFoldDB" id="A0A6I4T502"/>
<evidence type="ECO:0000313" key="2">
    <source>
        <dbReference type="EMBL" id="MXO65947.1"/>
    </source>
</evidence>